<organism evidence="2 3">
    <name type="scientific">Streptomyces marianii</name>
    <dbReference type="NCBI Taxonomy" id="1817406"/>
    <lineage>
        <taxon>Bacteria</taxon>
        <taxon>Bacillati</taxon>
        <taxon>Actinomycetota</taxon>
        <taxon>Actinomycetes</taxon>
        <taxon>Kitasatosporales</taxon>
        <taxon>Streptomycetaceae</taxon>
        <taxon>Streptomyces</taxon>
    </lineage>
</organism>
<keyword evidence="1" id="KW-0812">Transmembrane</keyword>
<dbReference type="RefSeq" id="WP_138056453.1">
    <property type="nucleotide sequence ID" value="NZ_VAWE01000001.1"/>
</dbReference>
<protein>
    <submittedName>
        <fullName evidence="2">Uncharacterized protein</fullName>
    </submittedName>
</protein>
<dbReference type="Proteomes" id="UP000305921">
    <property type="component" value="Unassembled WGS sequence"/>
</dbReference>
<evidence type="ECO:0000313" key="3">
    <source>
        <dbReference type="Proteomes" id="UP000305921"/>
    </source>
</evidence>
<proteinExistence type="predicted"/>
<keyword evidence="3" id="KW-1185">Reference proteome</keyword>
<comment type="caution">
    <text evidence="2">The sequence shown here is derived from an EMBL/GenBank/DDBJ whole genome shotgun (WGS) entry which is preliminary data.</text>
</comment>
<name>A0A5R9EAW9_9ACTN</name>
<keyword evidence="1" id="KW-1133">Transmembrane helix</keyword>
<evidence type="ECO:0000313" key="2">
    <source>
        <dbReference type="EMBL" id="TLQ47168.1"/>
    </source>
</evidence>
<dbReference type="AlphaFoldDB" id="A0A5R9EAW9"/>
<sequence>MTALTWIFGGLFMGLGICFLALGGAVALDLRGRASRMDRYPLVMARLMGLGWIVVGLVVMLFGLSFVLALP</sequence>
<feature type="transmembrane region" description="Helical" evidence="1">
    <location>
        <begin position="49"/>
        <end position="70"/>
    </location>
</feature>
<reference evidence="2 3" key="1">
    <citation type="submission" date="2019-05" db="EMBL/GenBank/DDBJ databases">
        <title>Streptomyces marianii sp. nov., a novel marine actinomycete from southern coast of India.</title>
        <authorList>
            <person name="Iniyan A.M."/>
            <person name="Wink J."/>
            <person name="Ramprasad E."/>
            <person name="Ramana C.V."/>
            <person name="Bunk B."/>
            <person name="Sproer C."/>
            <person name="Joseph F.-J.R.S."/>
            <person name="Vincent S.G.P."/>
        </authorList>
    </citation>
    <scope>NUCLEOTIDE SEQUENCE [LARGE SCALE GENOMIC DNA]</scope>
    <source>
        <strain evidence="2 3">ICN19</strain>
    </source>
</reference>
<dbReference type="EMBL" id="VAWE01000001">
    <property type="protein sequence ID" value="TLQ47168.1"/>
    <property type="molecule type" value="Genomic_DNA"/>
</dbReference>
<accession>A0A5R9EAW9</accession>
<evidence type="ECO:0000256" key="1">
    <source>
        <dbReference type="SAM" id="Phobius"/>
    </source>
</evidence>
<gene>
    <name evidence="2" type="ORF">FEF34_33150</name>
</gene>
<feature type="transmembrane region" description="Helical" evidence="1">
    <location>
        <begin position="6"/>
        <end position="28"/>
    </location>
</feature>
<keyword evidence="1" id="KW-0472">Membrane</keyword>